<dbReference type="Proteomes" id="UP001245184">
    <property type="component" value="Unassembled WGS sequence"/>
</dbReference>
<sequence length="60" mass="6903">MLKAARVRRSNFYRYAIAVLAFAARERTYLYEACDESHIPFFTSLLDGFVSIAPAIKSKR</sequence>
<proteinExistence type="predicted"/>
<comment type="caution">
    <text evidence="1">The sequence shown here is derived from an EMBL/GenBank/DDBJ whole genome shotgun (WGS) entry which is preliminary data.</text>
</comment>
<protein>
    <submittedName>
        <fullName evidence="1">Uncharacterized protein</fullName>
    </submittedName>
</protein>
<evidence type="ECO:0000313" key="2">
    <source>
        <dbReference type="Proteomes" id="UP001245184"/>
    </source>
</evidence>
<dbReference type="AlphaFoldDB" id="A0ABD5CG07"/>
<organism evidence="1 2">
    <name type="scientific">Paraburkholderia graminis</name>
    <dbReference type="NCBI Taxonomy" id="60548"/>
    <lineage>
        <taxon>Bacteria</taxon>
        <taxon>Pseudomonadati</taxon>
        <taxon>Pseudomonadota</taxon>
        <taxon>Betaproteobacteria</taxon>
        <taxon>Burkholderiales</taxon>
        <taxon>Burkholderiaceae</taxon>
        <taxon>Paraburkholderia</taxon>
    </lineage>
</organism>
<name>A0ABD5CG07_9BURK</name>
<reference evidence="1 2" key="1">
    <citation type="submission" date="2023-08" db="EMBL/GenBank/DDBJ databases">
        <title>Genome sequencing of plant associated microbes to promote plant fitness in Sorghum bicolor and Oryza sativa.</title>
        <authorList>
            <person name="Coleman-Derr D."/>
        </authorList>
    </citation>
    <scope>NUCLEOTIDE SEQUENCE [LARGE SCALE GENOMIC DNA]</scope>
    <source>
        <strain evidence="1 2">SLBN-33</strain>
    </source>
</reference>
<accession>A0ABD5CG07</accession>
<dbReference type="EMBL" id="JAVIZN010000002">
    <property type="protein sequence ID" value="MDR6204192.1"/>
    <property type="molecule type" value="Genomic_DNA"/>
</dbReference>
<evidence type="ECO:0000313" key="1">
    <source>
        <dbReference type="EMBL" id="MDR6204192.1"/>
    </source>
</evidence>
<gene>
    <name evidence="1" type="ORF">QF025_002912</name>
</gene>